<comment type="similarity">
    <text evidence="2 8">Belongs to the NiCoT transporter (TC 2.A.52) family.</text>
</comment>
<dbReference type="InterPro" id="IPR011541">
    <property type="entry name" value="Ni/Co_transpt_high_affinity"/>
</dbReference>
<feature type="transmembrane region" description="Helical" evidence="8">
    <location>
        <begin position="47"/>
        <end position="64"/>
    </location>
</feature>
<evidence type="ECO:0000256" key="8">
    <source>
        <dbReference type="RuleBase" id="RU362101"/>
    </source>
</evidence>
<feature type="transmembrane region" description="Helical" evidence="8">
    <location>
        <begin position="87"/>
        <end position="113"/>
    </location>
</feature>
<keyword evidence="3 8" id="KW-0813">Transport</keyword>
<dbReference type="AlphaFoldDB" id="A0A9N8N3X4"/>
<reference evidence="9" key="1">
    <citation type="submission" date="2021-02" db="EMBL/GenBank/DDBJ databases">
        <authorList>
            <person name="Vanwijnsberghe S."/>
        </authorList>
    </citation>
    <scope>NUCLEOTIDE SEQUENCE</scope>
    <source>
        <strain evidence="9">R-70211</strain>
    </source>
</reference>
<sequence>MTEFVKALLGTQRGRQRREIAWLYALLLSFNIAAWVAAFVAFRGYPLLMGSCLLAYSFGLRHAVDADHIAAIDNVTRKLMQSGQRPVTVGLMFSLGHSTIVVLATIGIAATAMALQSQMSGLKEIGGLIGTLVSTFFLFAIALLNLIVLRSVLRAFQRVRRGEPYVDEDLDMLLADRGFLARIFRPLFRLISKSWHMYPLGFLFGLGFDTATEVGLLGISAAGAAQGMSIWSILVFPVLFMAGMTLIDTTDSILMLGAYGWAFVKPVRKLYYNITITTISVLVALFVGGVEGLGLLAGKLHLSGGFWQAVGSLNDNFGMIGYAIIGVFLAGWLLSVAVYKWMRFEELEIGS</sequence>
<dbReference type="InterPro" id="IPR004688">
    <property type="entry name" value="Ni/Co_transpt"/>
</dbReference>
<comment type="subcellular location">
    <subcellularLocation>
        <location evidence="8">Cell membrane</location>
        <topology evidence="8">Multi-pass membrane protein</topology>
    </subcellularLocation>
    <subcellularLocation>
        <location evidence="1">Endomembrane system</location>
        <topology evidence="1">Multi-pass membrane protein</topology>
    </subcellularLocation>
</comment>
<dbReference type="PANTHER" id="PTHR31611">
    <property type="entry name" value="HIGH-AFFINITY NICKEL TRANSPORT PROTEIN NIC1"/>
    <property type="match status" value="1"/>
</dbReference>
<dbReference type="EMBL" id="CAJNAS010000022">
    <property type="protein sequence ID" value="CAE6948417.1"/>
    <property type="molecule type" value="Genomic_DNA"/>
</dbReference>
<organism evidence="9 10">
    <name type="scientific">Paraburkholderia domus</name>
    <dbReference type="NCBI Taxonomy" id="2793075"/>
    <lineage>
        <taxon>Bacteria</taxon>
        <taxon>Pseudomonadati</taxon>
        <taxon>Pseudomonadota</taxon>
        <taxon>Betaproteobacteria</taxon>
        <taxon>Burkholderiales</taxon>
        <taxon>Burkholderiaceae</taxon>
        <taxon>Paraburkholderia</taxon>
    </lineage>
</organism>
<dbReference type="GO" id="GO:0015099">
    <property type="term" value="F:nickel cation transmembrane transporter activity"/>
    <property type="evidence" value="ECO:0007669"/>
    <property type="project" value="UniProtKB-UniRule"/>
</dbReference>
<evidence type="ECO:0000256" key="4">
    <source>
        <dbReference type="ARBA" id="ARBA00022596"/>
    </source>
</evidence>
<evidence type="ECO:0000313" key="10">
    <source>
        <dbReference type="Proteomes" id="UP000675121"/>
    </source>
</evidence>
<dbReference type="RefSeq" id="WP_201108431.1">
    <property type="nucleotide sequence ID" value="NZ_CAJNAS010000022.1"/>
</dbReference>
<feature type="transmembrane region" description="Helical" evidence="8">
    <location>
        <begin position="228"/>
        <end position="249"/>
    </location>
</feature>
<keyword evidence="7 8" id="KW-0472">Membrane</keyword>
<dbReference type="GO" id="GO:0012505">
    <property type="term" value="C:endomembrane system"/>
    <property type="evidence" value="ECO:0007669"/>
    <property type="project" value="UniProtKB-SubCell"/>
</dbReference>
<accession>A0A9N8N3X4</accession>
<evidence type="ECO:0000313" key="9">
    <source>
        <dbReference type="EMBL" id="CAE6948417.1"/>
    </source>
</evidence>
<dbReference type="PANTHER" id="PTHR31611:SF0">
    <property type="entry name" value="HIGH-AFFINITY NICKEL TRANSPORT PROTEIN NIC1"/>
    <property type="match status" value="1"/>
</dbReference>
<evidence type="ECO:0000256" key="2">
    <source>
        <dbReference type="ARBA" id="ARBA00010892"/>
    </source>
</evidence>
<feature type="transmembrane region" description="Helical" evidence="8">
    <location>
        <begin position="125"/>
        <end position="148"/>
    </location>
</feature>
<keyword evidence="4" id="KW-0533">Nickel</keyword>
<keyword evidence="6 8" id="KW-1133">Transmembrane helix</keyword>
<gene>
    <name evidence="9" type="primary">hoxN_2</name>
    <name evidence="9" type="ORF">R70211_06112</name>
</gene>
<dbReference type="Pfam" id="PF03824">
    <property type="entry name" value="NicO"/>
    <property type="match status" value="1"/>
</dbReference>
<keyword evidence="5 8" id="KW-0812">Transmembrane</keyword>
<feature type="transmembrane region" description="Helical" evidence="8">
    <location>
        <begin position="317"/>
        <end position="339"/>
    </location>
</feature>
<evidence type="ECO:0000256" key="1">
    <source>
        <dbReference type="ARBA" id="ARBA00004127"/>
    </source>
</evidence>
<protein>
    <recommendedName>
        <fullName evidence="8">Nickel/cobalt efflux system</fullName>
    </recommendedName>
</protein>
<dbReference type="Proteomes" id="UP000675121">
    <property type="component" value="Unassembled WGS sequence"/>
</dbReference>
<name>A0A9N8N3X4_9BURK</name>
<keyword evidence="10" id="KW-1185">Reference proteome</keyword>
<feature type="transmembrane region" description="Helical" evidence="8">
    <location>
        <begin position="270"/>
        <end position="297"/>
    </location>
</feature>
<evidence type="ECO:0000256" key="5">
    <source>
        <dbReference type="ARBA" id="ARBA00022692"/>
    </source>
</evidence>
<comment type="caution">
    <text evidence="9">The sequence shown here is derived from an EMBL/GenBank/DDBJ whole genome shotgun (WGS) entry which is preliminary data.</text>
</comment>
<feature type="transmembrane region" description="Helical" evidence="8">
    <location>
        <begin position="21"/>
        <end position="41"/>
    </location>
</feature>
<evidence type="ECO:0000256" key="6">
    <source>
        <dbReference type="ARBA" id="ARBA00022989"/>
    </source>
</evidence>
<dbReference type="NCBIfam" id="TIGR00802">
    <property type="entry name" value="nico"/>
    <property type="match status" value="1"/>
</dbReference>
<evidence type="ECO:0000256" key="3">
    <source>
        <dbReference type="ARBA" id="ARBA00022448"/>
    </source>
</evidence>
<proteinExistence type="inferred from homology"/>
<evidence type="ECO:0000256" key="7">
    <source>
        <dbReference type="ARBA" id="ARBA00023136"/>
    </source>
</evidence>
<dbReference type="GO" id="GO:0005886">
    <property type="term" value="C:plasma membrane"/>
    <property type="evidence" value="ECO:0007669"/>
    <property type="project" value="UniProtKB-SubCell"/>
</dbReference>
<feature type="transmembrane region" description="Helical" evidence="8">
    <location>
        <begin position="198"/>
        <end position="222"/>
    </location>
</feature>